<reference evidence="1 2" key="1">
    <citation type="journal article" date="2015" name="Appl. Environ. Microbiol.">
        <title>Three of a Kind: Genetically Similar Tsukamurella Phages TIN2, TIN3, and TIN4.</title>
        <authorList>
            <person name="Dyson Z.A."/>
            <person name="Tucci J."/>
            <person name="Seviour R.J."/>
            <person name="Petrovski S."/>
        </authorList>
    </citation>
    <scope>NUCLEOTIDE SEQUENCE [LARGE SCALE GENOMIC DNA]</scope>
</reference>
<sequence>MADFVSGREDYAVHGKRNILRSAQPGSYTVVSKTVSSAAFPVEKIDGFDQKVLQEGDVLVALTTGPNAGKVVPFQVGVAEDLATLVGVTKDYFGWELNERDVEAGVLVRGQLVQAWCSIRDADGNRVAVTNAVADALRGKKNLDILFF</sequence>
<dbReference type="GeneID" id="26641094"/>
<dbReference type="Proteomes" id="UP000203663">
    <property type="component" value="Segment"/>
</dbReference>
<evidence type="ECO:0000313" key="2">
    <source>
        <dbReference type="Proteomes" id="UP000203663"/>
    </source>
</evidence>
<protein>
    <recommendedName>
        <fullName evidence="3">Capsid decoration protein</fullName>
    </recommendedName>
</protein>
<organism evidence="1 2">
    <name type="scientific">Tsukamurella phage TIN3</name>
    <dbReference type="NCBI Taxonomy" id="1636546"/>
    <lineage>
        <taxon>Viruses</taxon>
        <taxon>Duplodnaviria</taxon>
        <taxon>Heunggongvirae</taxon>
        <taxon>Uroviricota</taxon>
        <taxon>Caudoviricetes</taxon>
        <taxon>Tinduovirus</taxon>
        <taxon>Tinduovirus TIN3</taxon>
    </lineage>
</organism>
<dbReference type="RefSeq" id="YP_009214773.1">
    <property type="nucleotide sequence ID" value="NC_028966.1"/>
</dbReference>
<accession>A0A0K0N5L6</accession>
<gene>
    <name evidence="1" type="ORF">TIN3_7</name>
</gene>
<evidence type="ECO:0000313" key="1">
    <source>
        <dbReference type="EMBL" id="AKJ71804.1"/>
    </source>
</evidence>
<evidence type="ECO:0008006" key="3">
    <source>
        <dbReference type="Google" id="ProtNLM"/>
    </source>
</evidence>
<dbReference type="EMBL" id="KR011063">
    <property type="protein sequence ID" value="AKJ71804.1"/>
    <property type="molecule type" value="Genomic_DNA"/>
</dbReference>
<dbReference type="OrthoDB" id="16146at10239"/>
<dbReference type="KEGG" id="vg:26641094"/>
<name>A0A0K0N5L6_9CAUD</name>
<proteinExistence type="predicted"/>
<keyword evidence="2" id="KW-1185">Reference proteome</keyword>